<dbReference type="Gene3D" id="3.30.590.20">
    <property type="match status" value="1"/>
</dbReference>
<dbReference type="HAMAP" id="MF_00578">
    <property type="entry name" value="Glu_cys_ligase"/>
    <property type="match status" value="1"/>
</dbReference>
<dbReference type="NCBIfam" id="TIGR01434">
    <property type="entry name" value="glu_cys_ligase"/>
    <property type="match status" value="1"/>
</dbReference>
<keyword evidence="4 8" id="KW-0317">Glutathione biosynthesis</keyword>
<comment type="pathway">
    <text evidence="1 8 9">Sulfur metabolism; glutathione biosynthesis; glutathione from L-cysteine and L-glutamate: step 1/2.</text>
</comment>
<dbReference type="Pfam" id="PF04262">
    <property type="entry name" value="Glu_cys_ligase"/>
    <property type="match status" value="1"/>
</dbReference>
<dbReference type="RefSeq" id="WP_171681001.1">
    <property type="nucleotide sequence ID" value="NZ_JABGBN010000008.1"/>
</dbReference>
<comment type="caution">
    <text evidence="11">The sequence shown here is derived from an EMBL/GenBank/DDBJ whole genome shotgun (WGS) entry which is preliminary data.</text>
</comment>
<dbReference type="SUPFAM" id="SSF55931">
    <property type="entry name" value="Glutamine synthetase/guanido kinase"/>
    <property type="match status" value="1"/>
</dbReference>
<dbReference type="InterPro" id="IPR006334">
    <property type="entry name" value="Glut_cys_ligase"/>
</dbReference>
<organism evidence="11 12">
    <name type="scientific">Pelistega suis</name>
    <dbReference type="NCBI Taxonomy" id="1631957"/>
    <lineage>
        <taxon>Bacteria</taxon>
        <taxon>Pseudomonadati</taxon>
        <taxon>Pseudomonadota</taxon>
        <taxon>Betaproteobacteria</taxon>
        <taxon>Burkholderiales</taxon>
        <taxon>Alcaligenaceae</taxon>
        <taxon>Pelistega</taxon>
    </lineage>
</organism>
<proteinExistence type="inferred from homology"/>
<dbReference type="InterPro" id="IPR014746">
    <property type="entry name" value="Gln_synth/guanido_kin_cat_dom"/>
</dbReference>
<evidence type="ECO:0000256" key="2">
    <source>
        <dbReference type="ARBA" id="ARBA00008772"/>
    </source>
</evidence>
<dbReference type="EMBL" id="JABGBN010000008">
    <property type="protein sequence ID" value="NOL52308.1"/>
    <property type="molecule type" value="Genomic_DNA"/>
</dbReference>
<keyword evidence="5 8" id="KW-0547">Nucleotide-binding</keyword>
<protein>
    <recommendedName>
        <fullName evidence="8">Glutamate--cysteine ligase</fullName>
        <ecNumber evidence="8">6.3.2.2</ecNumber>
    </recommendedName>
    <alternativeName>
        <fullName evidence="8">Gamma-ECS</fullName>
        <shortName evidence="8">GCS</shortName>
    </alternativeName>
    <alternativeName>
        <fullName evidence="8">Gamma-glutamylcysteine synthetase</fullName>
    </alternativeName>
</protein>
<dbReference type="Proteomes" id="UP000537862">
    <property type="component" value="Unassembled WGS sequence"/>
</dbReference>
<dbReference type="PANTHER" id="PTHR38761">
    <property type="entry name" value="GLUTAMATE--CYSTEINE LIGASE"/>
    <property type="match status" value="1"/>
</dbReference>
<dbReference type="GO" id="GO:0006750">
    <property type="term" value="P:glutathione biosynthetic process"/>
    <property type="evidence" value="ECO:0007669"/>
    <property type="project" value="UniProtKB-UniRule"/>
</dbReference>
<feature type="domain" description="Glutamate--cysteine ligase" evidence="10">
    <location>
        <begin position="7"/>
        <end position="374"/>
    </location>
</feature>
<dbReference type="EC" id="6.3.2.2" evidence="8"/>
<dbReference type="GO" id="GO:0046872">
    <property type="term" value="F:metal ion binding"/>
    <property type="evidence" value="ECO:0007669"/>
    <property type="project" value="TreeGrafter"/>
</dbReference>
<evidence type="ECO:0000259" key="10">
    <source>
        <dbReference type="Pfam" id="PF04262"/>
    </source>
</evidence>
<dbReference type="AlphaFoldDB" id="A0A849P9W7"/>
<evidence type="ECO:0000313" key="12">
    <source>
        <dbReference type="Proteomes" id="UP000537862"/>
    </source>
</evidence>
<comment type="catalytic activity">
    <reaction evidence="7 8 9">
        <text>L-cysteine + L-glutamate + ATP = gamma-L-glutamyl-L-cysteine + ADP + phosphate + H(+)</text>
        <dbReference type="Rhea" id="RHEA:13285"/>
        <dbReference type="ChEBI" id="CHEBI:15378"/>
        <dbReference type="ChEBI" id="CHEBI:29985"/>
        <dbReference type="ChEBI" id="CHEBI:30616"/>
        <dbReference type="ChEBI" id="CHEBI:35235"/>
        <dbReference type="ChEBI" id="CHEBI:43474"/>
        <dbReference type="ChEBI" id="CHEBI:58173"/>
        <dbReference type="ChEBI" id="CHEBI:456216"/>
        <dbReference type="EC" id="6.3.2.2"/>
    </reaction>
</comment>
<gene>
    <name evidence="8" type="primary">gshA</name>
    <name evidence="11" type="ORF">HKX39_09050</name>
</gene>
<reference evidence="11 12" key="1">
    <citation type="submission" date="2020-05" db="EMBL/GenBank/DDBJ databases">
        <authorList>
            <person name="Niu N."/>
        </authorList>
    </citation>
    <scope>NUCLEOTIDE SEQUENCE [LARGE SCALE GENOMIC DNA]</scope>
    <source>
        <strain evidence="11 12">3340-03</strain>
    </source>
</reference>
<name>A0A849P9W7_9BURK</name>
<evidence type="ECO:0000256" key="4">
    <source>
        <dbReference type="ARBA" id="ARBA00022684"/>
    </source>
</evidence>
<sequence length="519" mass="58941">MPNLSKLKENQSLLKNIQRGVEREAIRLNAAGQFSQDRHPQVLGSALTHPHITTDYSEALLELITDPHTSVDSLFKQLQEVHAFVQQSVPEQSLWGQSMPCHLPAEQDIPIAEYGTSNSGKLRHVYREGLAVRYGKKMQCIAGLHYNFSLPNELWTALNFEGNTPQEQQNNGYMALIRNFKRYSWLLMYLFGASPVVNATFLDDKQKALLKPLNSAQDSYYLPYATSLRMSDLGYKNDAQSNLKSCFNELTSFSKQIYDAVTTSWPDYEKIGTKQGDKWIQLNTNILQIENEFYATIRPKRTHGRGERPITALMKHGIQYIEVRCIDIDPFEPLGISPKTARFLDAFLLFCALSNSPRFPTGSCHTSEDNFNKVVNEGRNPALMLHHEGQSIALKEWGLALIEQIRPFADMLDASNEGKDYAEALAVQQAKLKDVTLCPSHKVIEMLQAQEKSFNEAFLSLSQLHSRHNQDYALDIATIANFQQQSEVSLAKQIQIEQEDNISFEQYLNNFMQALSLKP</sequence>
<evidence type="ECO:0000256" key="9">
    <source>
        <dbReference type="RuleBase" id="RU004391"/>
    </source>
</evidence>
<dbReference type="GO" id="GO:0004357">
    <property type="term" value="F:glutamate-cysteine ligase activity"/>
    <property type="evidence" value="ECO:0007669"/>
    <property type="project" value="UniProtKB-UniRule"/>
</dbReference>
<keyword evidence="3 8" id="KW-0436">Ligase</keyword>
<keyword evidence="6 8" id="KW-0067">ATP-binding</keyword>
<keyword evidence="12" id="KW-1185">Reference proteome</keyword>
<evidence type="ECO:0000256" key="6">
    <source>
        <dbReference type="ARBA" id="ARBA00022840"/>
    </source>
</evidence>
<comment type="similarity">
    <text evidence="2 8">Belongs to the glutamate--cysteine ligase type 1 family. Type 1 subfamily.</text>
</comment>
<evidence type="ECO:0000256" key="3">
    <source>
        <dbReference type="ARBA" id="ARBA00022598"/>
    </source>
</evidence>
<accession>A0A849P9W7</accession>
<evidence type="ECO:0000256" key="8">
    <source>
        <dbReference type="HAMAP-Rule" id="MF_00578"/>
    </source>
</evidence>
<evidence type="ECO:0000256" key="7">
    <source>
        <dbReference type="ARBA" id="ARBA00048819"/>
    </source>
</evidence>
<dbReference type="UniPathway" id="UPA00142">
    <property type="reaction ID" value="UER00209"/>
</dbReference>
<evidence type="ECO:0000313" key="11">
    <source>
        <dbReference type="EMBL" id="NOL52308.1"/>
    </source>
</evidence>
<dbReference type="PANTHER" id="PTHR38761:SF1">
    <property type="entry name" value="GLUTAMATE--CYSTEINE LIGASE"/>
    <property type="match status" value="1"/>
</dbReference>
<dbReference type="GO" id="GO:0005829">
    <property type="term" value="C:cytosol"/>
    <property type="evidence" value="ECO:0007669"/>
    <property type="project" value="TreeGrafter"/>
</dbReference>
<evidence type="ECO:0000256" key="1">
    <source>
        <dbReference type="ARBA" id="ARBA00005006"/>
    </source>
</evidence>
<dbReference type="InterPro" id="IPR007370">
    <property type="entry name" value="Glu_cys_ligase"/>
</dbReference>
<dbReference type="GO" id="GO:0005524">
    <property type="term" value="F:ATP binding"/>
    <property type="evidence" value="ECO:0007669"/>
    <property type="project" value="UniProtKB-KW"/>
</dbReference>
<evidence type="ECO:0000256" key="5">
    <source>
        <dbReference type="ARBA" id="ARBA00022741"/>
    </source>
</evidence>